<comment type="catalytic activity">
    <reaction evidence="1">
        <text>Hydrolysis of (1-&gt;3)-beta-D-glucosidic linkages in (1-&gt;3)-beta-D-glucans.</text>
        <dbReference type="EC" id="3.2.1.39"/>
    </reaction>
</comment>
<evidence type="ECO:0000256" key="9">
    <source>
        <dbReference type="ARBA" id="ARBA00022729"/>
    </source>
</evidence>
<dbReference type="Pfam" id="PF00332">
    <property type="entry name" value="Glyco_hydro_17"/>
    <property type="match status" value="1"/>
</dbReference>
<dbReference type="GO" id="GO:0005886">
    <property type="term" value="C:plasma membrane"/>
    <property type="evidence" value="ECO:0007669"/>
    <property type="project" value="UniProtKB-SubCell"/>
</dbReference>
<name>A0A6G0XV74_9STRA</name>
<evidence type="ECO:0000256" key="6">
    <source>
        <dbReference type="ARBA" id="ARBA00022475"/>
    </source>
</evidence>
<keyword evidence="11" id="KW-0472">Membrane</keyword>
<dbReference type="GO" id="GO:0071555">
    <property type="term" value="P:cell wall organization"/>
    <property type="evidence" value="ECO:0007669"/>
    <property type="project" value="UniProtKB-KW"/>
</dbReference>
<keyword evidence="23" id="KW-1185">Reference proteome</keyword>
<evidence type="ECO:0000256" key="15">
    <source>
        <dbReference type="ARBA" id="ARBA00023326"/>
    </source>
</evidence>
<feature type="chain" id="PRO_5026049377" description="glucan endo-1,3-beta-D-glucosidase" evidence="21">
    <location>
        <begin position="20"/>
        <end position="390"/>
    </location>
</feature>
<dbReference type="PANTHER" id="PTHR16631:SF17">
    <property type="entry name" value="GLUCAN ENDO-1,3-BETA-GLUCOSIDASE BTGC"/>
    <property type="match status" value="1"/>
</dbReference>
<keyword evidence="9 21" id="KW-0732">Signal</keyword>
<dbReference type="EMBL" id="VJMJ01000009">
    <property type="protein sequence ID" value="KAF0744305.1"/>
    <property type="molecule type" value="Genomic_DNA"/>
</dbReference>
<feature type="region of interest" description="Disordered" evidence="20">
    <location>
        <begin position="319"/>
        <end position="372"/>
    </location>
</feature>
<evidence type="ECO:0000256" key="18">
    <source>
        <dbReference type="ARBA" id="ARBA00043078"/>
    </source>
</evidence>
<keyword evidence="10" id="KW-0378">Hydrolase</keyword>
<reference evidence="22 23" key="1">
    <citation type="submission" date="2019-07" db="EMBL/GenBank/DDBJ databases">
        <title>Genomics analysis of Aphanomyces spp. identifies a new class of oomycete effector associated with host adaptation.</title>
        <authorList>
            <person name="Gaulin E."/>
        </authorList>
    </citation>
    <scope>NUCLEOTIDE SEQUENCE [LARGE SCALE GENOMIC DNA]</scope>
    <source>
        <strain evidence="22 23">ATCC 201684</strain>
    </source>
</reference>
<keyword evidence="13" id="KW-0119">Carbohydrate metabolism</keyword>
<evidence type="ECO:0000256" key="13">
    <source>
        <dbReference type="ARBA" id="ARBA00023277"/>
    </source>
</evidence>
<dbReference type="AlphaFoldDB" id="A0A6G0XV74"/>
<proteinExistence type="inferred from homology"/>
<evidence type="ECO:0000256" key="1">
    <source>
        <dbReference type="ARBA" id="ARBA00000382"/>
    </source>
</evidence>
<comment type="subcellular location">
    <subcellularLocation>
        <location evidence="3">Cell membrane</location>
    </subcellularLocation>
    <subcellularLocation>
        <location evidence="2">Secreted</location>
        <location evidence="2">Cell wall</location>
    </subcellularLocation>
</comment>
<dbReference type="Proteomes" id="UP000481153">
    <property type="component" value="Unassembled WGS sequence"/>
</dbReference>
<protein>
    <recommendedName>
        <fullName evidence="5">glucan endo-1,3-beta-D-glucosidase</fullName>
        <ecNumber evidence="5">3.2.1.39</ecNumber>
    </recommendedName>
    <alternativeName>
        <fullName evidence="18">Endo-1,3-beta-glucanase btgC</fullName>
    </alternativeName>
    <alternativeName>
        <fullName evidence="17">Laminarinase btgC</fullName>
    </alternativeName>
</protein>
<evidence type="ECO:0000256" key="14">
    <source>
        <dbReference type="ARBA" id="ARBA00023316"/>
    </source>
</evidence>
<dbReference type="VEuPathDB" id="FungiDB:AeMF1_004570"/>
<organism evidence="22 23">
    <name type="scientific">Aphanomyces euteiches</name>
    <dbReference type="NCBI Taxonomy" id="100861"/>
    <lineage>
        <taxon>Eukaryota</taxon>
        <taxon>Sar</taxon>
        <taxon>Stramenopiles</taxon>
        <taxon>Oomycota</taxon>
        <taxon>Saprolegniomycetes</taxon>
        <taxon>Saprolegniales</taxon>
        <taxon>Verrucalvaceae</taxon>
        <taxon>Aphanomyces</taxon>
    </lineage>
</organism>
<evidence type="ECO:0000256" key="20">
    <source>
        <dbReference type="SAM" id="MobiDB-lite"/>
    </source>
</evidence>
<evidence type="ECO:0000256" key="8">
    <source>
        <dbReference type="ARBA" id="ARBA00022525"/>
    </source>
</evidence>
<dbReference type="EC" id="3.2.1.39" evidence="5"/>
<evidence type="ECO:0000256" key="16">
    <source>
        <dbReference type="ARBA" id="ARBA00037649"/>
    </source>
</evidence>
<evidence type="ECO:0000256" key="4">
    <source>
        <dbReference type="ARBA" id="ARBA00008773"/>
    </source>
</evidence>
<evidence type="ECO:0000256" key="7">
    <source>
        <dbReference type="ARBA" id="ARBA00022512"/>
    </source>
</evidence>
<dbReference type="PANTHER" id="PTHR16631">
    <property type="entry name" value="GLUCAN 1,3-BETA-GLUCOSIDASE"/>
    <property type="match status" value="1"/>
</dbReference>
<keyword evidence="12" id="KW-0325">Glycoprotein</keyword>
<keyword evidence="8" id="KW-0964">Secreted</keyword>
<keyword evidence="6" id="KW-1003">Cell membrane</keyword>
<dbReference type="GO" id="GO:0042973">
    <property type="term" value="F:glucan endo-1,3-beta-D-glucosidase activity"/>
    <property type="evidence" value="ECO:0007669"/>
    <property type="project" value="UniProtKB-EC"/>
</dbReference>
<evidence type="ECO:0000256" key="12">
    <source>
        <dbReference type="ARBA" id="ARBA00023180"/>
    </source>
</evidence>
<dbReference type="InterPro" id="IPR000490">
    <property type="entry name" value="Glyco_hydro_17"/>
</dbReference>
<evidence type="ECO:0000256" key="2">
    <source>
        <dbReference type="ARBA" id="ARBA00004191"/>
    </source>
</evidence>
<accession>A0A6G0XV74</accession>
<dbReference type="Gene3D" id="3.20.20.80">
    <property type="entry name" value="Glycosidases"/>
    <property type="match status" value="2"/>
</dbReference>
<gene>
    <name evidence="22" type="ORF">Ae201684_000793</name>
</gene>
<evidence type="ECO:0000256" key="10">
    <source>
        <dbReference type="ARBA" id="ARBA00022801"/>
    </source>
</evidence>
<comment type="similarity">
    <text evidence="4 19">Belongs to the glycosyl hydrolase 17 family.</text>
</comment>
<evidence type="ECO:0000256" key="11">
    <source>
        <dbReference type="ARBA" id="ARBA00023136"/>
    </source>
</evidence>
<dbReference type="SUPFAM" id="SSF51445">
    <property type="entry name" value="(Trans)glycosidases"/>
    <property type="match status" value="1"/>
</dbReference>
<evidence type="ECO:0000313" key="22">
    <source>
        <dbReference type="EMBL" id="KAF0744305.1"/>
    </source>
</evidence>
<keyword evidence="14" id="KW-0961">Cell wall biogenesis/degradation</keyword>
<feature type="signal peptide" evidence="21">
    <location>
        <begin position="1"/>
        <end position="19"/>
    </location>
</feature>
<evidence type="ECO:0000256" key="5">
    <source>
        <dbReference type="ARBA" id="ARBA00012780"/>
    </source>
</evidence>
<sequence length="390" mass="41023">MKAFIAAAVSAAILATTSALDVKLSGLNYNPRKGADWDPVDKKCKSATEVAADMKILAGITSNIRLYSMTDCNQVELVLPAAKAAGLNVWVGLWVDNNTATVQAEKDAFTALVKKGVIDSTITGIHVGSEAIYRKEVTADEAIQHFKDVKAVATAAGLKVPMTIADIGDIYVANPQLAAAVDIISANAFPFWEAKPVEDCITYFYSRMLPLIQQAKTNNKAIMISETGWATNGKAAGASVASPENAAIWFIDFHVLATQLKWNYYYYTSFDTTWRTNPGANSTDSDVENFFGLYDTQGVLKPAYANLKVKQRVNVLGSANASSSSSSGTNSSATTKSPSSSSSTPSSGSSSGNSSSTTPNATATKSPSSSSTAMGVAILSVIASVVMTVL</sequence>
<dbReference type="InterPro" id="IPR050732">
    <property type="entry name" value="Beta-glucan_modifiers"/>
</dbReference>
<keyword evidence="15" id="KW-0624">Polysaccharide degradation</keyword>
<evidence type="ECO:0000256" key="3">
    <source>
        <dbReference type="ARBA" id="ARBA00004236"/>
    </source>
</evidence>
<evidence type="ECO:0000256" key="19">
    <source>
        <dbReference type="RuleBase" id="RU004335"/>
    </source>
</evidence>
<comment type="function">
    <text evidence="16">Glucanases play a role in cell expansion during growth, in cell-cell fusion during mating, and in spore release during sporulation. This enzyme may be involved in beta-glucan degradation. Active on laminarin and lichenan.</text>
</comment>
<keyword evidence="7" id="KW-0134">Cell wall</keyword>
<dbReference type="GO" id="GO:0000272">
    <property type="term" value="P:polysaccharide catabolic process"/>
    <property type="evidence" value="ECO:0007669"/>
    <property type="project" value="UniProtKB-KW"/>
</dbReference>
<comment type="caution">
    <text evidence="22">The sequence shown here is derived from an EMBL/GenBank/DDBJ whole genome shotgun (WGS) entry which is preliminary data.</text>
</comment>
<evidence type="ECO:0000256" key="21">
    <source>
        <dbReference type="SAM" id="SignalP"/>
    </source>
</evidence>
<evidence type="ECO:0000313" key="23">
    <source>
        <dbReference type="Proteomes" id="UP000481153"/>
    </source>
</evidence>
<dbReference type="InterPro" id="IPR017853">
    <property type="entry name" value="GH"/>
</dbReference>
<evidence type="ECO:0000256" key="17">
    <source>
        <dbReference type="ARBA" id="ARBA00042373"/>
    </source>
</evidence>